<dbReference type="Gene3D" id="1.20.58.320">
    <property type="entry name" value="TPR-like"/>
    <property type="match status" value="1"/>
</dbReference>
<dbReference type="AlphaFoldDB" id="A0A935W6L3"/>
<organism evidence="1 2">
    <name type="scientific">Candidatus Accumulibacter affinis</name>
    <dbReference type="NCBI Taxonomy" id="2954384"/>
    <lineage>
        <taxon>Bacteria</taxon>
        <taxon>Pseudomonadati</taxon>
        <taxon>Pseudomonadota</taxon>
        <taxon>Betaproteobacteria</taxon>
        <taxon>Candidatus Accumulibacter</taxon>
    </lineage>
</organism>
<dbReference type="Pfam" id="PF06041">
    <property type="entry name" value="DUF924"/>
    <property type="match status" value="1"/>
</dbReference>
<dbReference type="EMBL" id="JADJOT010000012">
    <property type="protein sequence ID" value="MBK7956399.1"/>
    <property type="molecule type" value="Genomic_DNA"/>
</dbReference>
<comment type="caution">
    <text evidence="1">The sequence shown here is derived from an EMBL/GenBank/DDBJ whole genome shotgun (WGS) entry which is preliminary data.</text>
</comment>
<protein>
    <submittedName>
        <fullName evidence="1">DUF924 domain-containing protein</fullName>
    </submittedName>
</protein>
<dbReference type="InterPro" id="IPR010323">
    <property type="entry name" value="DUF924"/>
</dbReference>
<sequence length="179" mass="20169">MSPAEVLGFWFEETTPKQWWAKSDAFDRLVDARFGVLHAAAMRAELYTWRADADGRLAEILVLDQFSRNIHRHRPEAFAGDGMALVLAQEAVAAGLDRALDPIRRAFLYLPYMHSESALMHALAVRLFAVPGMENNLDFELRHQAIIECFGRYPHRNAVLGRPSTAAEIEFLKTPGSAF</sequence>
<evidence type="ECO:0000313" key="1">
    <source>
        <dbReference type="EMBL" id="MBK7956399.1"/>
    </source>
</evidence>
<accession>A0A935W6L3</accession>
<dbReference type="Gene3D" id="1.25.40.10">
    <property type="entry name" value="Tetratricopeptide repeat domain"/>
    <property type="match status" value="1"/>
</dbReference>
<dbReference type="SUPFAM" id="SSF48452">
    <property type="entry name" value="TPR-like"/>
    <property type="match status" value="1"/>
</dbReference>
<evidence type="ECO:0000313" key="2">
    <source>
        <dbReference type="Proteomes" id="UP000706151"/>
    </source>
</evidence>
<proteinExistence type="predicted"/>
<gene>
    <name evidence="1" type="ORF">IPK02_22000</name>
</gene>
<reference evidence="1 2" key="1">
    <citation type="submission" date="2020-10" db="EMBL/GenBank/DDBJ databases">
        <title>Connecting structure to function with the recovery of over 1000 high-quality activated sludge metagenome-assembled genomes encoding full-length rRNA genes using long-read sequencing.</title>
        <authorList>
            <person name="Singleton C.M."/>
            <person name="Petriglieri F."/>
            <person name="Kristensen J.M."/>
            <person name="Kirkegaard R.H."/>
            <person name="Michaelsen T.Y."/>
            <person name="Andersen M.H."/>
            <person name="Karst S.M."/>
            <person name="Dueholm M.S."/>
            <person name="Nielsen P.H."/>
            <person name="Albertsen M."/>
        </authorList>
    </citation>
    <scope>NUCLEOTIDE SEQUENCE [LARGE SCALE GENOMIC DNA]</scope>
    <source>
        <strain evidence="1">Fred_18-Q3-R57-64_BAT3C.720</strain>
    </source>
</reference>
<dbReference type="InterPro" id="IPR011990">
    <property type="entry name" value="TPR-like_helical_dom_sf"/>
</dbReference>
<name>A0A935W6L3_9PROT</name>
<dbReference type="Proteomes" id="UP000706151">
    <property type="component" value="Unassembled WGS sequence"/>
</dbReference>